<keyword evidence="3" id="KW-0436">Ligase</keyword>
<accession>C9STW1</accession>
<dbReference type="InterPro" id="IPR045851">
    <property type="entry name" value="AMP-bd_C_sf"/>
</dbReference>
<dbReference type="CDD" id="cd05918">
    <property type="entry name" value="A_NRPS_SidN3_like"/>
    <property type="match status" value="2"/>
</dbReference>
<dbReference type="Gene3D" id="2.30.38.10">
    <property type="entry name" value="Luciferase, Domain 3"/>
    <property type="match status" value="1"/>
</dbReference>
<dbReference type="OMA" id="CTPISTI"/>
<dbReference type="Pfam" id="PF00550">
    <property type="entry name" value="PP-binding"/>
    <property type="match status" value="3"/>
</dbReference>
<dbReference type="Gene3D" id="1.10.1200.10">
    <property type="entry name" value="ACP-like"/>
    <property type="match status" value="3"/>
</dbReference>
<dbReference type="CDD" id="cd19545">
    <property type="entry name" value="FUM14_C_NRPS-like"/>
    <property type="match status" value="1"/>
</dbReference>
<dbReference type="FunFam" id="3.40.50.980:FF:000001">
    <property type="entry name" value="Non-ribosomal peptide synthetase"/>
    <property type="match status" value="1"/>
</dbReference>
<organism evidence="7">
    <name type="scientific">Verticillium alfalfae (strain VaMs.102 / ATCC MYA-4576 / FGSC 10136)</name>
    <name type="common">Verticillium wilt of alfalfa</name>
    <name type="synonym">Verticillium albo-atrum</name>
    <dbReference type="NCBI Taxonomy" id="526221"/>
    <lineage>
        <taxon>Eukaryota</taxon>
        <taxon>Fungi</taxon>
        <taxon>Dikarya</taxon>
        <taxon>Ascomycota</taxon>
        <taxon>Pezizomycotina</taxon>
        <taxon>Sordariomycetes</taxon>
        <taxon>Hypocreomycetidae</taxon>
        <taxon>Glomerellales</taxon>
        <taxon>Plectosphaerellaceae</taxon>
        <taxon>Verticillium</taxon>
    </lineage>
</organism>
<dbReference type="GO" id="GO:0016874">
    <property type="term" value="F:ligase activity"/>
    <property type="evidence" value="ECO:0007669"/>
    <property type="project" value="UniProtKB-KW"/>
</dbReference>
<feature type="compositionally biased region" description="Polar residues" evidence="4">
    <location>
        <begin position="2182"/>
        <end position="2192"/>
    </location>
</feature>
<dbReference type="Gene3D" id="3.30.300.30">
    <property type="match status" value="3"/>
</dbReference>
<dbReference type="InterPro" id="IPR023213">
    <property type="entry name" value="CAT-like_dom_sf"/>
</dbReference>
<dbReference type="Gene3D" id="3.30.559.10">
    <property type="entry name" value="Chloramphenicol acetyltransferase-like domain"/>
    <property type="match status" value="3"/>
</dbReference>
<dbReference type="InterPro" id="IPR042099">
    <property type="entry name" value="ANL_N_sf"/>
</dbReference>
<reference evidence="7" key="1">
    <citation type="journal article" date="2011" name="PLoS Pathog.">
        <title>Comparative genomics yields insights into niche adaptation of plant vascular wilt pathogens.</title>
        <authorList>
            <person name="Klosterman S.J."/>
            <person name="Subbarao K.V."/>
            <person name="Kang S."/>
            <person name="Veronese P."/>
            <person name="Gold S.E."/>
            <person name="Thomma B.P.H.J."/>
            <person name="Chen Z."/>
            <person name="Henrissat B."/>
            <person name="Lee Y.-H."/>
            <person name="Park J."/>
            <person name="Garcia-Pedrajas M.D."/>
            <person name="Barbara D.J."/>
            <person name="Anchieta A."/>
            <person name="de Jonge R."/>
            <person name="Santhanam P."/>
            <person name="Maruthachalam K."/>
            <person name="Atallah Z."/>
            <person name="Amyotte S.G."/>
            <person name="Paz Z."/>
            <person name="Inderbitzin P."/>
            <person name="Hayes R.J."/>
            <person name="Heiman D.I."/>
            <person name="Young S."/>
            <person name="Zeng Q."/>
            <person name="Engels R."/>
            <person name="Galagan J."/>
            <person name="Cuomo C.A."/>
            <person name="Dobinson K.F."/>
            <person name="Ma L.-J."/>
        </authorList>
    </citation>
    <scope>NUCLEOTIDE SEQUENCE [LARGE SCALE GENOMIC DNA]</scope>
    <source>
        <strain evidence="7">VaMs.102 / ATCC MYA-4576 / FGSC 10136</strain>
    </source>
</reference>
<keyword evidence="1" id="KW-0596">Phosphopantetheine</keyword>
<dbReference type="Pfam" id="PF00668">
    <property type="entry name" value="Condensation"/>
    <property type="match status" value="3"/>
</dbReference>
<dbReference type="GO" id="GO:0044550">
    <property type="term" value="P:secondary metabolite biosynthetic process"/>
    <property type="evidence" value="ECO:0007669"/>
    <property type="project" value="TreeGrafter"/>
</dbReference>
<dbReference type="InterPro" id="IPR009081">
    <property type="entry name" value="PP-bd_ACP"/>
</dbReference>
<evidence type="ECO:0000313" key="7">
    <source>
        <dbReference type="Proteomes" id="UP000008698"/>
    </source>
</evidence>
<dbReference type="PROSITE" id="PS50075">
    <property type="entry name" value="CARRIER"/>
    <property type="match status" value="3"/>
</dbReference>
<feature type="domain" description="Carrier" evidence="5">
    <location>
        <begin position="50"/>
        <end position="126"/>
    </location>
</feature>
<dbReference type="NCBIfam" id="TIGR01733">
    <property type="entry name" value="AA-adenyl-dom"/>
    <property type="match status" value="2"/>
</dbReference>
<dbReference type="eggNOG" id="KOG1178">
    <property type="taxonomic scope" value="Eukaryota"/>
</dbReference>
<dbReference type="CDD" id="cd19542">
    <property type="entry name" value="CT_NRPS-like"/>
    <property type="match status" value="1"/>
</dbReference>
<dbReference type="Gene3D" id="3.30.559.30">
    <property type="entry name" value="Nonribosomal peptide synthetase, condensation domain"/>
    <property type="match status" value="2"/>
</dbReference>
<feature type="region of interest" description="Disordered" evidence="4">
    <location>
        <begin position="2180"/>
        <end position="2199"/>
    </location>
</feature>
<dbReference type="RefSeq" id="XP_003001337.1">
    <property type="nucleotide sequence ID" value="XM_003001291.1"/>
</dbReference>
<gene>
    <name evidence="6" type="ORF">VDBG_08382</name>
</gene>
<dbReference type="HOGENOM" id="CLU_000022_60_8_1"/>
<dbReference type="SUPFAM" id="SSF47336">
    <property type="entry name" value="ACP-like"/>
    <property type="match status" value="3"/>
</dbReference>
<sequence length="2455" mass="268665">MVPSVWVIMTELPLTENGKVDRKALRKVGSSFSRSQLALLDHAAGLQRRHPTTEAELGLAQLFARVLNIDTASIGIDDSFLRIGGDSITAMQISAEARARGLNISTAAILRHKTITAILDSTRDSEPFIFVEEARHRETPAIPDRQNVGSKYCDFDAFQAQILPQIDTTLRPEDVEDMFPCSPMQEAMLISQAKDSKMYRTRMDLELLLPTDCNSLDEAQLQWAWKEVVKRHALLRAILVNHIPGSSGMMHVILKNPEVGMSIRRNTSRTTLYEALEDDIVSYRHCGLQHHVTLYQLDSGNPHLLLDLNHVIADGHSTSIMIRELQDYYNHGKTQSSPQSYHEYISFLKSRGLDEGLEYWTKFLAGVEQCYFPELVSEDMRHCPSREMITVADIDTDRMRAFCASWELTPAILIQVAWATVLKSYTGMQRPSFGVICSGRDHPIDHVDGIFGPLIGMVTASISLENDHDVQEVLTTAQSNYLTALSHQTVPLAAVHSALGLGSSALFNSILSFQKNENYVAEVNEAGLKMKIVDGFDPNDYAVSVRIVDTTNEIKIFIDHAGVLQKSQSLWLGQCFSTALTTIMDNVQGIVSQLDLLDNHSLQQLWTWNKDVPSSINACTHHLVERQAKETPDHKAIESWDGSLTFSDLNKQANTLAHYLISLGVSSGIIVPICFDKSLWVVITMLAVLKTGAAFVPLDPSQAPERRELVLQQVDAHLILTSEQFSGIFYGESYSSFAVTAASIRRLSSSHRGKETPVVQVDPSSTMYCLFTSGSTGVPKGVILPHQAVSTSCTHHGRRIHFSTSTRTLQFSAYTFDACIMEIFTTLMFGGCICIPSPSERLDNIARAIQAMGVNLLFATPTVARLINSEEVPSLRTIIIGGEMCSSADYARWHHLEVVMQAYGPTECAIFCTLNDESSQTAYRNCIGHAVGTIGWLVDPGDESKLAPIGAVGELVVEGSQLAGGYLHDEARTTSSFILNPPWLLRGSLSAPGREGRLYKTGDLVRYVGDQGHMSYVGRIDAQVKLHGQRMELAETEHHMMACVPGILQAAAEVARPGGKGAGPALVGFLVLDDRDRSTHPLPAQDDSPETSIRGSTSVHHLAASIEDDLANRLPSYMIPTIWFTISQLPMGNSGKTDRKRLRSIVSSFTVAELAGLKRSGPNREVTTSQEKQVQRLWARVLQLEESTIGPDDSFFRLGGDSISAMKLVSEARKDGVTLSVAQVFQQPKLQQLAQQVGSSSDFDAVSPGVRSFSLLHGIIDIQKCREQAAELCGLHVQNIQDIYPCTPLQAGLMALTSKQAGSYILQTVVELPAEIDIRRFKNAWERTVNHSSILRTRIVQCDGTGLVQVVSCKSQIEWKVSKNLELHLRDDKLIAMGLGEPLSRFALIHEASTEKTLFSWSVHHSLYDGASMPLVLSLVKEFYNGGSPPPQAEFNMFVKYTQGLNKEDATEFWNSALDHVEGQPFPSVPSNLHIVNADTTLERSLSIAPSVSVDFTMSTIIRAAWALTVCRNTATKDVIFGATLSGRNASVPEIDSMIGPTITTVPIVARVFDGFSVSDFLSQLQRDATAMIPFEQTGLQNIAKISANTRLACNFQTLLVVQPPASSLPSQELEYFISAIEQLSTTDLSQDIAEFLGPDSADLDRIWSWNSTVPDTVDLCVHDLIASQALSRPDAQAVCAHDGELTFAQLDDLATKAAHRLIVAGMGIETLIPLYFEKSLWTIVAMVAVLKAGGAFVPLDPNQPASRAADVLKQISARLILTSQSLQSTDFGVEIDIITVGPGLLRDDKGLTDDLPSVPSSSAAYVIFTSGSTGTPKGVVLEHRATSSGCHYHGTKVGLDHDSRVLQFASYTFDASVFEIITALVFGGCVCVPSEAQRFDGLAQAMEAMRVNVALLTPSIARHLEPDAVPSLQVILLGGEASAADDYARWMASTRVLNLYGPTEATVICAAVEVTVDAPIHGSIGTATGSASWIVDPRDPGTLLPIGATGELLVEGPILARGYINDAEKTRAAFIDGPSWLAKGVEHIPGRHGRLYRTGDLVQYAEDGSLVYVGRQDAQVKIRGMRVELAEIEHHAAACVPEAEQLIADIIRPANERNVSMLALFAVIDHNNRHHLLLDEGAASESDGFEICCRSIPISLEQSLLERLPTHMVPGILFVLDRLPLNMAGKTDRNKLREIGSSLSNTQSPSLLTRPRRDMSEPEAKMHAIWARTLNIEFSTFDIDDSFIRIGGDSITAMQVSSTARTQGMNISTADILQHKSISAIVQAWSSRSLNGEEKSSQILTSLQRAKDAVNGGQSFPLSPIQQLFFLHQKDPNVPFNQCILLQPREAIGFKGLQDAFDTLVDVHSVLRTEFQVSATGAWQQRIRPNASGKAPKSFSISHDRITNLSEISALISNRQKLLNIKEGHLVVAGLVDVGEARLVFISIHHLVVDLVSWRIILEDLELLLCGPVL</sequence>
<dbReference type="SMART" id="SM00823">
    <property type="entry name" value="PKS_PP"/>
    <property type="match status" value="3"/>
</dbReference>
<dbReference type="PROSITE" id="PS00455">
    <property type="entry name" value="AMP_BINDING"/>
    <property type="match status" value="1"/>
</dbReference>
<dbReference type="GO" id="GO:0005737">
    <property type="term" value="C:cytoplasm"/>
    <property type="evidence" value="ECO:0007669"/>
    <property type="project" value="TreeGrafter"/>
</dbReference>
<dbReference type="GO" id="GO:0031177">
    <property type="term" value="F:phosphopantetheine binding"/>
    <property type="evidence" value="ECO:0007669"/>
    <property type="project" value="InterPro"/>
</dbReference>
<feature type="domain" description="Carrier" evidence="5">
    <location>
        <begin position="1165"/>
        <end position="1241"/>
    </location>
</feature>
<name>C9STW1_VERA1</name>
<dbReference type="InterPro" id="IPR001242">
    <property type="entry name" value="Condensation_dom"/>
</dbReference>
<dbReference type="Gene3D" id="3.40.50.12780">
    <property type="entry name" value="N-terminal domain of ligase-like"/>
    <property type="match status" value="1"/>
</dbReference>
<dbReference type="InterPro" id="IPR020845">
    <property type="entry name" value="AMP-binding_CS"/>
</dbReference>
<evidence type="ECO:0000256" key="2">
    <source>
        <dbReference type="ARBA" id="ARBA00022553"/>
    </source>
</evidence>
<evidence type="ECO:0000256" key="3">
    <source>
        <dbReference type="ARBA" id="ARBA00022598"/>
    </source>
</evidence>
<keyword evidence="2" id="KW-0597">Phosphoprotein</keyword>
<dbReference type="FunFam" id="3.40.50.12780:FF:000014">
    <property type="entry name" value="Nonribosomal peptide synthetase 1"/>
    <property type="match status" value="2"/>
</dbReference>
<dbReference type="PANTHER" id="PTHR45527">
    <property type="entry name" value="NONRIBOSOMAL PEPTIDE SYNTHETASE"/>
    <property type="match status" value="1"/>
</dbReference>
<evidence type="ECO:0000256" key="4">
    <source>
        <dbReference type="SAM" id="MobiDB-lite"/>
    </source>
</evidence>
<dbReference type="InterPro" id="IPR000873">
    <property type="entry name" value="AMP-dep_synth/lig_dom"/>
</dbReference>
<dbReference type="FunFam" id="3.30.300.30:FF:000015">
    <property type="entry name" value="Nonribosomal peptide synthase SidD"/>
    <property type="match status" value="2"/>
</dbReference>
<dbReference type="PANTHER" id="PTHR45527:SF16">
    <property type="entry name" value="NONRIBOSOMAL PEPTIDE SYNTHASE ATNA-RELATED"/>
    <property type="match status" value="1"/>
</dbReference>
<dbReference type="InterPro" id="IPR010071">
    <property type="entry name" value="AA_adenyl_dom"/>
</dbReference>
<dbReference type="STRING" id="526221.C9STW1"/>
<evidence type="ECO:0000259" key="5">
    <source>
        <dbReference type="PROSITE" id="PS50075"/>
    </source>
</evidence>
<feature type="region of interest" description="Disordered" evidence="4">
    <location>
        <begin position="1077"/>
        <end position="1096"/>
    </location>
</feature>
<dbReference type="InterPro" id="IPR020806">
    <property type="entry name" value="PKS_PP-bd"/>
</dbReference>
<dbReference type="OrthoDB" id="416786at2759"/>
<dbReference type="Proteomes" id="UP000008698">
    <property type="component" value="Unassembled WGS sequence"/>
</dbReference>
<dbReference type="SUPFAM" id="SSF56801">
    <property type="entry name" value="Acetyl-CoA synthetase-like"/>
    <property type="match status" value="3"/>
</dbReference>
<evidence type="ECO:0000313" key="6">
    <source>
        <dbReference type="EMBL" id="EEY22272.1"/>
    </source>
</evidence>
<dbReference type="FunFam" id="1.10.1200.10:FF:000005">
    <property type="entry name" value="Nonribosomal peptide synthetase 1"/>
    <property type="match status" value="1"/>
</dbReference>
<protein>
    <submittedName>
        <fullName evidence="6">HC-toxin synthetase</fullName>
    </submittedName>
</protein>
<dbReference type="PROSITE" id="PS00012">
    <property type="entry name" value="PHOSPHOPANTETHEINE"/>
    <property type="match status" value="3"/>
</dbReference>
<dbReference type="SUPFAM" id="SSF52777">
    <property type="entry name" value="CoA-dependent acyltransferases"/>
    <property type="match status" value="5"/>
</dbReference>
<proteinExistence type="predicted"/>
<evidence type="ECO:0000256" key="1">
    <source>
        <dbReference type="ARBA" id="ARBA00022450"/>
    </source>
</evidence>
<dbReference type="Pfam" id="PF00501">
    <property type="entry name" value="AMP-binding"/>
    <property type="match status" value="2"/>
</dbReference>
<dbReference type="KEGG" id="val:VDBG_08382"/>
<dbReference type="GO" id="GO:0043041">
    <property type="term" value="P:amino acid activation for nonribosomal peptide biosynthetic process"/>
    <property type="evidence" value="ECO:0007669"/>
    <property type="project" value="TreeGrafter"/>
</dbReference>
<dbReference type="EMBL" id="DS985225">
    <property type="protein sequence ID" value="EEY22272.1"/>
    <property type="molecule type" value="Genomic_DNA"/>
</dbReference>
<dbReference type="Gene3D" id="3.40.50.980">
    <property type="match status" value="2"/>
</dbReference>
<dbReference type="InterPro" id="IPR036736">
    <property type="entry name" value="ACP-like_sf"/>
</dbReference>
<feature type="domain" description="Carrier" evidence="5">
    <location>
        <begin position="2198"/>
        <end position="2274"/>
    </location>
</feature>
<dbReference type="InterPro" id="IPR006162">
    <property type="entry name" value="Ppantetheine_attach_site"/>
</dbReference>
<keyword evidence="7" id="KW-1185">Reference proteome</keyword>
<dbReference type="GeneID" id="9529386"/>